<evidence type="ECO:0000256" key="1">
    <source>
        <dbReference type="ARBA" id="ARBA00005485"/>
    </source>
</evidence>
<keyword evidence="4" id="KW-1185">Reference proteome</keyword>
<comment type="caution">
    <text evidence="3">The sequence shown here is derived from an EMBL/GenBank/DDBJ whole genome shotgun (WGS) entry which is preliminary data.</text>
</comment>
<reference evidence="3 4" key="1">
    <citation type="journal article" date="2022" name="Nat. Plants">
        <title>Genomes of leafy and leafless Platanthera orchids illuminate the evolution of mycoheterotrophy.</title>
        <authorList>
            <person name="Li M.H."/>
            <person name="Liu K.W."/>
            <person name="Li Z."/>
            <person name="Lu H.C."/>
            <person name="Ye Q.L."/>
            <person name="Zhang D."/>
            <person name="Wang J.Y."/>
            <person name="Li Y.F."/>
            <person name="Zhong Z.M."/>
            <person name="Liu X."/>
            <person name="Yu X."/>
            <person name="Liu D.K."/>
            <person name="Tu X.D."/>
            <person name="Liu B."/>
            <person name="Hao Y."/>
            <person name="Liao X.Y."/>
            <person name="Jiang Y.T."/>
            <person name="Sun W.H."/>
            <person name="Chen J."/>
            <person name="Chen Y.Q."/>
            <person name="Ai Y."/>
            <person name="Zhai J.W."/>
            <person name="Wu S.S."/>
            <person name="Zhou Z."/>
            <person name="Hsiao Y.Y."/>
            <person name="Wu W.L."/>
            <person name="Chen Y.Y."/>
            <person name="Lin Y.F."/>
            <person name="Hsu J.L."/>
            <person name="Li C.Y."/>
            <person name="Wang Z.W."/>
            <person name="Zhao X."/>
            <person name="Zhong W.Y."/>
            <person name="Ma X.K."/>
            <person name="Ma L."/>
            <person name="Huang J."/>
            <person name="Chen G.Z."/>
            <person name="Huang M.Z."/>
            <person name="Huang L."/>
            <person name="Peng D.H."/>
            <person name="Luo Y.B."/>
            <person name="Zou S.Q."/>
            <person name="Chen S.P."/>
            <person name="Lan S."/>
            <person name="Tsai W.C."/>
            <person name="Van de Peer Y."/>
            <person name="Liu Z.J."/>
        </authorList>
    </citation>
    <scope>NUCLEOTIDE SEQUENCE [LARGE SCALE GENOMIC DNA]</scope>
    <source>
        <strain evidence="3">Lor288</strain>
    </source>
</reference>
<dbReference type="EMBL" id="JBBWWR010000012">
    <property type="protein sequence ID" value="KAK8959127.1"/>
    <property type="molecule type" value="Genomic_DNA"/>
</dbReference>
<evidence type="ECO:0000313" key="3">
    <source>
        <dbReference type="EMBL" id="KAK8959127.1"/>
    </source>
</evidence>
<name>A0ABR2M4Q2_9ASPA</name>
<dbReference type="PANTHER" id="PTHR32054:SF2">
    <property type="entry name" value="PROTEIN PLASTID MOVEMENT IMPAIRED 2"/>
    <property type="match status" value="1"/>
</dbReference>
<accession>A0ABR2M4Q2</accession>
<organism evidence="3 4">
    <name type="scientific">Platanthera guangdongensis</name>
    <dbReference type="NCBI Taxonomy" id="2320717"/>
    <lineage>
        <taxon>Eukaryota</taxon>
        <taxon>Viridiplantae</taxon>
        <taxon>Streptophyta</taxon>
        <taxon>Embryophyta</taxon>
        <taxon>Tracheophyta</taxon>
        <taxon>Spermatophyta</taxon>
        <taxon>Magnoliopsida</taxon>
        <taxon>Liliopsida</taxon>
        <taxon>Asparagales</taxon>
        <taxon>Orchidaceae</taxon>
        <taxon>Orchidoideae</taxon>
        <taxon>Orchideae</taxon>
        <taxon>Orchidinae</taxon>
        <taxon>Platanthera</taxon>
    </lineage>
</organism>
<protein>
    <submittedName>
        <fullName evidence="3">Uncharacterized protein</fullName>
    </submittedName>
</protein>
<keyword evidence="2" id="KW-0175">Coiled coil</keyword>
<evidence type="ECO:0000313" key="4">
    <source>
        <dbReference type="Proteomes" id="UP001412067"/>
    </source>
</evidence>
<dbReference type="PANTHER" id="PTHR32054">
    <property type="entry name" value="HEAVY CHAIN, PUTATIVE, EXPRESSED-RELATED-RELATED"/>
    <property type="match status" value="1"/>
</dbReference>
<comment type="similarity">
    <text evidence="1">Belongs to the WEB family.</text>
</comment>
<proteinExistence type="inferred from homology"/>
<evidence type="ECO:0000256" key="2">
    <source>
        <dbReference type="ARBA" id="ARBA00023054"/>
    </source>
</evidence>
<dbReference type="Proteomes" id="UP001412067">
    <property type="component" value="Unassembled WGS sequence"/>
</dbReference>
<sequence>MASMDVVREELLQVFMETNRMKKLEDTKSRIELPNSRLMKERSKLEWATSSEERTRGIITNISNTLQQLQTEVGTAKDVKEKVRTETSGVKEEVMKIEMDVKSKQKKLEGMISELGEVKASEAAALVKLKTMMEKTVMSRTMNSQNSAMIWVSNWEYEYLTKTREAANALSDKKITAINGWIEALWKQEKEILLKTERIEKEIKEMIAAEEEKSVVVQKTMEEEDNELADMISARICATPRLGLTQPEKPA</sequence>
<gene>
    <name evidence="3" type="ORF">KSP40_PGU021442</name>
</gene>